<keyword evidence="3" id="KW-1185">Reference proteome</keyword>
<feature type="non-terminal residue" evidence="2">
    <location>
        <position position="74"/>
    </location>
</feature>
<dbReference type="EMBL" id="CAJNDS010000056">
    <property type="protein sequence ID" value="CAE6937206.1"/>
    <property type="molecule type" value="Genomic_DNA"/>
</dbReference>
<evidence type="ECO:0000256" key="1">
    <source>
        <dbReference type="SAM" id="Phobius"/>
    </source>
</evidence>
<keyword evidence="1" id="KW-0472">Membrane</keyword>
<protein>
    <submittedName>
        <fullName evidence="2">Uncharacterized protein</fullName>
    </submittedName>
</protein>
<keyword evidence="1" id="KW-0812">Transmembrane</keyword>
<name>A0A812GZR3_9DINO</name>
<organism evidence="2 3">
    <name type="scientific">Symbiodinium natans</name>
    <dbReference type="NCBI Taxonomy" id="878477"/>
    <lineage>
        <taxon>Eukaryota</taxon>
        <taxon>Sar</taxon>
        <taxon>Alveolata</taxon>
        <taxon>Dinophyceae</taxon>
        <taxon>Suessiales</taxon>
        <taxon>Symbiodiniaceae</taxon>
        <taxon>Symbiodinium</taxon>
    </lineage>
</organism>
<accession>A0A812GZR3</accession>
<reference evidence="2" key="1">
    <citation type="submission" date="2021-02" db="EMBL/GenBank/DDBJ databases">
        <authorList>
            <person name="Dougan E. K."/>
            <person name="Rhodes N."/>
            <person name="Thang M."/>
            <person name="Chan C."/>
        </authorList>
    </citation>
    <scope>NUCLEOTIDE SEQUENCE</scope>
</reference>
<feature type="transmembrane region" description="Helical" evidence="1">
    <location>
        <begin position="55"/>
        <end position="73"/>
    </location>
</feature>
<proteinExistence type="predicted"/>
<sequence length="74" mass="8148">MQPIFELSLANLLPPVTVLTMVSGVWSIYLLLHVLPQLQLDMPPEHVDSEVALRGWVHGLVSQVLAGLLMVCFA</sequence>
<evidence type="ECO:0000313" key="2">
    <source>
        <dbReference type="EMBL" id="CAE6937206.1"/>
    </source>
</evidence>
<keyword evidence="1" id="KW-1133">Transmembrane helix</keyword>
<gene>
    <name evidence="2" type="ORF">SNAT2548_LOCUS1068</name>
</gene>
<dbReference type="Proteomes" id="UP000604046">
    <property type="component" value="Unassembled WGS sequence"/>
</dbReference>
<comment type="caution">
    <text evidence="2">The sequence shown here is derived from an EMBL/GenBank/DDBJ whole genome shotgun (WGS) entry which is preliminary data.</text>
</comment>
<dbReference type="AlphaFoldDB" id="A0A812GZR3"/>
<feature type="transmembrane region" description="Helical" evidence="1">
    <location>
        <begin position="12"/>
        <end position="35"/>
    </location>
</feature>
<evidence type="ECO:0000313" key="3">
    <source>
        <dbReference type="Proteomes" id="UP000604046"/>
    </source>
</evidence>